<keyword evidence="3" id="KW-0012">Acyltransferase</keyword>
<protein>
    <submittedName>
        <fullName evidence="3">Acyltransferase</fullName>
    </submittedName>
</protein>
<dbReference type="RefSeq" id="WP_273190033.1">
    <property type="nucleotide sequence ID" value="NZ_DYUZ01000023.1"/>
</dbReference>
<dbReference type="InterPro" id="IPR002656">
    <property type="entry name" value="Acyl_transf_3_dom"/>
</dbReference>
<reference evidence="3" key="2">
    <citation type="submission" date="2021-09" db="EMBL/GenBank/DDBJ databases">
        <authorList>
            <person name="Gilroy R."/>
        </authorList>
    </citation>
    <scope>NUCLEOTIDE SEQUENCE</scope>
    <source>
        <strain evidence="3">ChiHjej13B12-9602</strain>
    </source>
</reference>
<feature type="transmembrane region" description="Helical" evidence="1">
    <location>
        <begin position="334"/>
        <end position="356"/>
    </location>
</feature>
<gene>
    <name evidence="3" type="ORF">K8V70_05605</name>
</gene>
<organism evidence="3 4">
    <name type="scientific">Enorma phocaeensis</name>
    <dbReference type="NCBI Taxonomy" id="1871019"/>
    <lineage>
        <taxon>Bacteria</taxon>
        <taxon>Bacillati</taxon>
        <taxon>Actinomycetota</taxon>
        <taxon>Coriobacteriia</taxon>
        <taxon>Coriobacteriales</taxon>
        <taxon>Coriobacteriaceae</taxon>
        <taxon>Enorma</taxon>
    </lineage>
</organism>
<keyword evidence="1" id="KW-0812">Transmembrane</keyword>
<evidence type="ECO:0000313" key="3">
    <source>
        <dbReference type="EMBL" id="HJG37320.1"/>
    </source>
</evidence>
<evidence type="ECO:0000256" key="1">
    <source>
        <dbReference type="SAM" id="Phobius"/>
    </source>
</evidence>
<sequence>MSPRVKISQHSPSRASSRPRNYRVEALRLVAIAGIAVFHTFQELFAHAVEASTWLGPVGPAALADAAASGGVASAAAAFPAALALLGFINLLGTFGNHVFFSISGRFLIPSMAARAGEDGYWRDAYLRTARRGAVILFSVAWYAVFALIIDAWIFPLPGIGFDQSAWIVGGLQFIWVYLALIVLAPVLSWIWWRLGSRRMPAVAIFVLAVFAVNAYIAFVSPGEVERGLLEWRKIMSAVSYAASFISGAVVGELADRSDAGTWRRRSLVSLAAVLILCAVVEVACAYAGRADLLQALSFKSTSLLSFALALAALAVALGTPARQSSSASRASAVVARAASAILGFYILQSFTYLVWRPYADALLADTFSAVMAAGDPTLPLVAAALGVAVVAGILFAFAFLICSIAVDLLGRVSAIKAIGLR</sequence>
<dbReference type="Proteomes" id="UP000753256">
    <property type="component" value="Unassembled WGS sequence"/>
</dbReference>
<keyword evidence="3" id="KW-0808">Transferase</keyword>
<accession>A0A921IWJ5</accession>
<name>A0A921IWJ5_9ACTN</name>
<feature type="transmembrane region" description="Helical" evidence="1">
    <location>
        <begin position="175"/>
        <end position="193"/>
    </location>
</feature>
<feature type="transmembrane region" description="Helical" evidence="1">
    <location>
        <begin position="301"/>
        <end position="322"/>
    </location>
</feature>
<feature type="transmembrane region" description="Helical" evidence="1">
    <location>
        <begin position="268"/>
        <end position="289"/>
    </location>
</feature>
<feature type="transmembrane region" description="Helical" evidence="1">
    <location>
        <begin position="66"/>
        <end position="92"/>
    </location>
</feature>
<evidence type="ECO:0000313" key="4">
    <source>
        <dbReference type="Proteomes" id="UP000753256"/>
    </source>
</evidence>
<feature type="domain" description="Acyltransferase 3" evidence="2">
    <location>
        <begin position="21"/>
        <end position="395"/>
    </location>
</feature>
<reference evidence="3" key="1">
    <citation type="journal article" date="2021" name="PeerJ">
        <title>Extensive microbial diversity within the chicken gut microbiome revealed by metagenomics and culture.</title>
        <authorList>
            <person name="Gilroy R."/>
            <person name="Ravi A."/>
            <person name="Getino M."/>
            <person name="Pursley I."/>
            <person name="Horton D.L."/>
            <person name="Alikhan N.F."/>
            <person name="Baker D."/>
            <person name="Gharbi K."/>
            <person name="Hall N."/>
            <person name="Watson M."/>
            <person name="Adriaenssens E.M."/>
            <person name="Foster-Nyarko E."/>
            <person name="Jarju S."/>
            <person name="Secka A."/>
            <person name="Antonio M."/>
            <person name="Oren A."/>
            <person name="Chaudhuri R.R."/>
            <person name="La Ragione R."/>
            <person name="Hildebrand F."/>
            <person name="Pallen M.J."/>
        </authorList>
    </citation>
    <scope>NUCLEOTIDE SEQUENCE</scope>
    <source>
        <strain evidence="3">ChiHjej13B12-9602</strain>
    </source>
</reference>
<proteinExistence type="predicted"/>
<keyword evidence="1" id="KW-0472">Membrane</keyword>
<feature type="transmembrane region" description="Helical" evidence="1">
    <location>
        <begin position="26"/>
        <end position="46"/>
    </location>
</feature>
<dbReference type="Pfam" id="PF01757">
    <property type="entry name" value="Acyl_transf_3"/>
    <property type="match status" value="1"/>
</dbReference>
<dbReference type="EMBL" id="DYUZ01000023">
    <property type="protein sequence ID" value="HJG37320.1"/>
    <property type="molecule type" value="Genomic_DNA"/>
</dbReference>
<feature type="transmembrane region" description="Helical" evidence="1">
    <location>
        <begin position="239"/>
        <end position="256"/>
    </location>
</feature>
<dbReference type="AlphaFoldDB" id="A0A921IWJ5"/>
<feature type="transmembrane region" description="Helical" evidence="1">
    <location>
        <begin position="381"/>
        <end position="407"/>
    </location>
</feature>
<evidence type="ECO:0000259" key="2">
    <source>
        <dbReference type="Pfam" id="PF01757"/>
    </source>
</evidence>
<keyword evidence="1" id="KW-1133">Transmembrane helix</keyword>
<dbReference type="GO" id="GO:0016747">
    <property type="term" value="F:acyltransferase activity, transferring groups other than amino-acyl groups"/>
    <property type="evidence" value="ECO:0007669"/>
    <property type="project" value="InterPro"/>
</dbReference>
<feature type="transmembrane region" description="Helical" evidence="1">
    <location>
        <begin position="200"/>
        <end position="219"/>
    </location>
</feature>
<comment type="caution">
    <text evidence="3">The sequence shown here is derived from an EMBL/GenBank/DDBJ whole genome shotgun (WGS) entry which is preliminary data.</text>
</comment>
<feature type="transmembrane region" description="Helical" evidence="1">
    <location>
        <begin position="133"/>
        <end position="155"/>
    </location>
</feature>